<name>A0A8T1CWJ3_9STRA</name>
<proteinExistence type="predicted"/>
<reference evidence="1" key="1">
    <citation type="submission" date="2018-10" db="EMBL/GenBank/DDBJ databases">
        <title>Effector identification in a new, highly contiguous assembly of the strawberry crown rot pathogen Phytophthora cactorum.</title>
        <authorList>
            <person name="Armitage A.D."/>
            <person name="Nellist C.F."/>
            <person name="Bates H."/>
            <person name="Vickerstaff R.J."/>
            <person name="Harrison R.J."/>
        </authorList>
    </citation>
    <scope>NUCLEOTIDE SEQUENCE</scope>
    <source>
        <strain evidence="1">4040</strain>
    </source>
</reference>
<accession>A0A8T1CWJ3</accession>
<dbReference type="EMBL" id="RCMK01000430">
    <property type="protein sequence ID" value="KAG2929135.1"/>
    <property type="molecule type" value="Genomic_DNA"/>
</dbReference>
<evidence type="ECO:0000313" key="1">
    <source>
        <dbReference type="EMBL" id="KAG2929135.1"/>
    </source>
</evidence>
<gene>
    <name evidence="1" type="ORF">PC117_g14076</name>
</gene>
<evidence type="ECO:0000313" key="2">
    <source>
        <dbReference type="Proteomes" id="UP000736787"/>
    </source>
</evidence>
<protein>
    <submittedName>
        <fullName evidence="1">Uncharacterized protein</fullName>
    </submittedName>
</protein>
<dbReference type="Proteomes" id="UP000736787">
    <property type="component" value="Unassembled WGS sequence"/>
</dbReference>
<sequence>METNDGPSCRDVLHHSFWSMLLNQKRTETQPALLRGSRMFAGADASHISVGSLNTPNRPSSDRRYRLVASVASSAPAGIQEPGARVARHLGLG</sequence>
<organism evidence="1 2">
    <name type="scientific">Phytophthora cactorum</name>
    <dbReference type="NCBI Taxonomy" id="29920"/>
    <lineage>
        <taxon>Eukaryota</taxon>
        <taxon>Sar</taxon>
        <taxon>Stramenopiles</taxon>
        <taxon>Oomycota</taxon>
        <taxon>Peronosporomycetes</taxon>
        <taxon>Peronosporales</taxon>
        <taxon>Peronosporaceae</taxon>
        <taxon>Phytophthora</taxon>
    </lineage>
</organism>
<dbReference type="AlphaFoldDB" id="A0A8T1CWJ3"/>
<comment type="caution">
    <text evidence="1">The sequence shown here is derived from an EMBL/GenBank/DDBJ whole genome shotgun (WGS) entry which is preliminary data.</text>
</comment>